<dbReference type="EMBL" id="RWGY01000429">
    <property type="protein sequence ID" value="TVU01516.1"/>
    <property type="molecule type" value="Genomic_DNA"/>
</dbReference>
<feature type="compositionally biased region" description="Basic and acidic residues" evidence="2">
    <location>
        <begin position="74"/>
        <end position="84"/>
    </location>
</feature>
<keyword evidence="3" id="KW-1133">Transmembrane helix</keyword>
<keyword evidence="3" id="KW-0472">Membrane</keyword>
<name>A0A5J9SRB0_9POAL</name>
<reference evidence="4 5" key="1">
    <citation type="journal article" date="2019" name="Sci. Rep.">
        <title>A high-quality genome of Eragrostis curvula grass provides insights into Poaceae evolution and supports new strategies to enhance forage quality.</title>
        <authorList>
            <person name="Carballo J."/>
            <person name="Santos B.A.C.M."/>
            <person name="Zappacosta D."/>
            <person name="Garbus I."/>
            <person name="Selva J.P."/>
            <person name="Gallo C.A."/>
            <person name="Diaz A."/>
            <person name="Albertini E."/>
            <person name="Caccamo M."/>
            <person name="Echenique V."/>
        </authorList>
    </citation>
    <scope>NUCLEOTIDE SEQUENCE [LARGE SCALE GENOMIC DNA]</scope>
    <source>
        <strain evidence="5">cv. Victoria</strain>
        <tissue evidence="4">Leaf</tissue>
    </source>
</reference>
<evidence type="ECO:0000313" key="4">
    <source>
        <dbReference type="EMBL" id="TVU01516.1"/>
    </source>
</evidence>
<dbReference type="AlphaFoldDB" id="A0A5J9SRB0"/>
<keyword evidence="3" id="KW-0812">Transmembrane</keyword>
<keyword evidence="1" id="KW-0175">Coiled coil</keyword>
<feature type="coiled-coil region" evidence="1">
    <location>
        <begin position="219"/>
        <end position="274"/>
    </location>
</feature>
<evidence type="ECO:0000256" key="2">
    <source>
        <dbReference type="SAM" id="MobiDB-lite"/>
    </source>
</evidence>
<feature type="region of interest" description="Disordered" evidence="2">
    <location>
        <begin position="1"/>
        <end position="94"/>
    </location>
</feature>
<sequence>MDIVTNQKGGGQGSSKASLASKDVPPKSSAAPAKGTSSSSAEASKSTVPEKAKIQDKNVAAAAAVPNSSGSKAKIQDKTPDKGVEASAKAQIQDKDVGEATVSGCLSSLDMPELRQIAANLRPLLDRSGVQLPHEPQILARDVVAEGSSLACDEVPANTFVMSAQAVEPFVTTANRIRLPQVEEELMLHGGDTLYKPLLSLQVKSLAITHASLRQYRELSRMKADRDSLRKDLSVLETKVKEKEEALALSNKRLADLSSEKEALIKSAKDFELKVVSLDNRLKRWIYLLRRSKMIMMTFAERLMPSTKSLLRLLKLRSFACLEFADKSEMLLSLWGLFLTSFLKMLRSSIIKLGLLPTFRMLSKLAGLFQITLCILLFGIFFALLRLEGFGDHIDESFWGRDSSDFSSSEFGTPKDSPDVMPGKCAAPESLSPYGSKCKKRETQTALWKRS</sequence>
<protein>
    <submittedName>
        <fullName evidence="4">Uncharacterized protein</fullName>
    </submittedName>
</protein>
<feature type="transmembrane region" description="Helical" evidence="3">
    <location>
        <begin position="367"/>
        <end position="387"/>
    </location>
</feature>
<gene>
    <name evidence="4" type="ORF">EJB05_53014</name>
</gene>
<evidence type="ECO:0000313" key="5">
    <source>
        <dbReference type="Proteomes" id="UP000324897"/>
    </source>
</evidence>
<dbReference type="Proteomes" id="UP000324897">
    <property type="component" value="Unassembled WGS sequence"/>
</dbReference>
<keyword evidence="5" id="KW-1185">Reference proteome</keyword>
<evidence type="ECO:0000256" key="3">
    <source>
        <dbReference type="SAM" id="Phobius"/>
    </source>
</evidence>
<comment type="caution">
    <text evidence="4">The sequence shown here is derived from an EMBL/GenBank/DDBJ whole genome shotgun (WGS) entry which is preliminary data.</text>
</comment>
<organism evidence="4 5">
    <name type="scientific">Eragrostis curvula</name>
    <name type="common">weeping love grass</name>
    <dbReference type="NCBI Taxonomy" id="38414"/>
    <lineage>
        <taxon>Eukaryota</taxon>
        <taxon>Viridiplantae</taxon>
        <taxon>Streptophyta</taxon>
        <taxon>Embryophyta</taxon>
        <taxon>Tracheophyta</taxon>
        <taxon>Spermatophyta</taxon>
        <taxon>Magnoliopsida</taxon>
        <taxon>Liliopsida</taxon>
        <taxon>Poales</taxon>
        <taxon>Poaceae</taxon>
        <taxon>PACMAD clade</taxon>
        <taxon>Chloridoideae</taxon>
        <taxon>Eragrostideae</taxon>
        <taxon>Eragrostidinae</taxon>
        <taxon>Eragrostis</taxon>
    </lineage>
</organism>
<feature type="region of interest" description="Disordered" evidence="2">
    <location>
        <begin position="404"/>
        <end position="451"/>
    </location>
</feature>
<feature type="compositionally biased region" description="Low complexity" evidence="2">
    <location>
        <begin position="37"/>
        <end position="46"/>
    </location>
</feature>
<feature type="non-terminal residue" evidence="4">
    <location>
        <position position="1"/>
    </location>
</feature>
<proteinExistence type="predicted"/>
<dbReference type="Gramene" id="TVU01516">
    <property type="protein sequence ID" value="TVU01516"/>
    <property type="gene ID" value="EJB05_53014"/>
</dbReference>
<accession>A0A5J9SRB0</accession>
<evidence type="ECO:0000256" key="1">
    <source>
        <dbReference type="SAM" id="Coils"/>
    </source>
</evidence>